<name>A0A6J4UW73_9BACT</name>
<gene>
    <name evidence="2" type="ORF">AVDCRST_MAG87-1473</name>
</gene>
<feature type="non-terminal residue" evidence="2">
    <location>
        <position position="1"/>
    </location>
</feature>
<organism evidence="2">
    <name type="scientific">uncultured Thermomicrobiales bacterium</name>
    <dbReference type="NCBI Taxonomy" id="1645740"/>
    <lineage>
        <taxon>Bacteria</taxon>
        <taxon>Pseudomonadati</taxon>
        <taxon>Thermomicrobiota</taxon>
        <taxon>Thermomicrobia</taxon>
        <taxon>Thermomicrobiales</taxon>
        <taxon>environmental samples</taxon>
    </lineage>
</organism>
<feature type="compositionally biased region" description="Basic residues" evidence="1">
    <location>
        <begin position="10"/>
        <end position="29"/>
    </location>
</feature>
<feature type="region of interest" description="Disordered" evidence="1">
    <location>
        <begin position="48"/>
        <end position="74"/>
    </location>
</feature>
<reference evidence="2" key="1">
    <citation type="submission" date="2020-02" db="EMBL/GenBank/DDBJ databases">
        <authorList>
            <person name="Meier V. D."/>
        </authorList>
    </citation>
    <scope>NUCLEOTIDE SEQUENCE</scope>
    <source>
        <strain evidence="2">AVDCRST_MAG87</strain>
    </source>
</reference>
<accession>A0A6J4UW73</accession>
<evidence type="ECO:0000313" key="2">
    <source>
        <dbReference type="EMBL" id="CAA9559625.1"/>
    </source>
</evidence>
<sequence>VLSLPFGPSRHTRQFTRTRCRPQHSRPHRPVASPSALTRFCGYRASHRWRSRGGDRPTLREDHPAEWRSRRHRSDVRCALGEPDLLLQRR</sequence>
<feature type="non-terminal residue" evidence="2">
    <location>
        <position position="90"/>
    </location>
</feature>
<feature type="region of interest" description="Disordered" evidence="1">
    <location>
        <begin position="1"/>
        <end position="36"/>
    </location>
</feature>
<protein>
    <submittedName>
        <fullName evidence="2">Uncharacterized protein</fullName>
    </submittedName>
</protein>
<dbReference type="EMBL" id="CADCWJ010000330">
    <property type="protein sequence ID" value="CAA9559625.1"/>
    <property type="molecule type" value="Genomic_DNA"/>
</dbReference>
<evidence type="ECO:0000256" key="1">
    <source>
        <dbReference type="SAM" id="MobiDB-lite"/>
    </source>
</evidence>
<dbReference type="AlphaFoldDB" id="A0A6J4UW73"/>
<proteinExistence type="predicted"/>
<feature type="compositionally biased region" description="Basic and acidic residues" evidence="1">
    <location>
        <begin position="52"/>
        <end position="68"/>
    </location>
</feature>